<dbReference type="RefSeq" id="WP_167460509.1">
    <property type="nucleotide sequence ID" value="NZ_CP046171.1"/>
</dbReference>
<feature type="transmembrane region" description="Helical" evidence="1">
    <location>
        <begin position="20"/>
        <end position="42"/>
    </location>
</feature>
<keyword evidence="1" id="KW-0812">Transmembrane</keyword>
<reference evidence="2 3" key="1">
    <citation type="journal article" date="2019" name="ACS Chem. Biol.">
        <title>Identification and Mobilization of a Cryptic Antibiotic Biosynthesis Gene Locus from a Human-Pathogenic Nocardia Isolate.</title>
        <authorList>
            <person name="Herisse M."/>
            <person name="Ishida K."/>
            <person name="Porter J.L."/>
            <person name="Howden B."/>
            <person name="Hertweck C."/>
            <person name="Stinear T.P."/>
            <person name="Pidot S.J."/>
        </authorList>
    </citation>
    <scope>NUCLEOTIDE SEQUENCE [LARGE SCALE GENOMIC DNA]</scope>
    <source>
        <strain evidence="2 3">AUSMDU00024985</strain>
    </source>
</reference>
<keyword evidence="1" id="KW-1133">Transmembrane helix</keyword>
<proteinExistence type="predicted"/>
<protein>
    <submittedName>
        <fullName evidence="2">DUF4190 domain-containing protein</fullName>
    </submittedName>
</protein>
<dbReference type="EMBL" id="CP046171">
    <property type="protein sequence ID" value="QIS01363.1"/>
    <property type="molecule type" value="Genomic_DNA"/>
</dbReference>
<keyword evidence="1" id="KW-0472">Membrane</keyword>
<sequence>MVIPNQPIGNPVEHPNATAVLALGAASVLCCGVLGPVAWAMGKRALDQIEASNGGYGGRVQVMVGYVLGIIGTILMICFAVLYLLILLGGNA</sequence>
<name>A0A6G9XKE3_NOCBR</name>
<gene>
    <name evidence="2" type="ORF">F5X71_02700</name>
</gene>
<evidence type="ECO:0000313" key="2">
    <source>
        <dbReference type="EMBL" id="QIS01363.1"/>
    </source>
</evidence>
<dbReference type="Proteomes" id="UP000501705">
    <property type="component" value="Chromosome"/>
</dbReference>
<dbReference type="AlphaFoldDB" id="A0A6G9XKE3"/>
<organism evidence="2 3">
    <name type="scientific">Nocardia brasiliensis</name>
    <dbReference type="NCBI Taxonomy" id="37326"/>
    <lineage>
        <taxon>Bacteria</taxon>
        <taxon>Bacillati</taxon>
        <taxon>Actinomycetota</taxon>
        <taxon>Actinomycetes</taxon>
        <taxon>Mycobacteriales</taxon>
        <taxon>Nocardiaceae</taxon>
        <taxon>Nocardia</taxon>
    </lineage>
</organism>
<evidence type="ECO:0000313" key="3">
    <source>
        <dbReference type="Proteomes" id="UP000501705"/>
    </source>
</evidence>
<evidence type="ECO:0000256" key="1">
    <source>
        <dbReference type="SAM" id="Phobius"/>
    </source>
</evidence>
<feature type="transmembrane region" description="Helical" evidence="1">
    <location>
        <begin position="63"/>
        <end position="86"/>
    </location>
</feature>
<accession>A0A6G9XKE3</accession>